<proteinExistence type="predicted"/>
<dbReference type="Proteomes" id="UP000239550">
    <property type="component" value="Unassembled WGS sequence"/>
</dbReference>
<keyword evidence="2" id="KW-1185">Reference proteome</keyword>
<gene>
    <name evidence="1" type="ORF">C6H66_16355</name>
</gene>
<organism evidence="1 2">
    <name type="scientific">Photorhabdus hindustanensis</name>
    <dbReference type="NCBI Taxonomy" id="2918802"/>
    <lineage>
        <taxon>Bacteria</taxon>
        <taxon>Pseudomonadati</taxon>
        <taxon>Pseudomonadota</taxon>
        <taxon>Gammaproteobacteria</taxon>
        <taxon>Enterobacterales</taxon>
        <taxon>Morganellaceae</taxon>
        <taxon>Photorhabdus</taxon>
    </lineage>
</organism>
<dbReference type="AlphaFoldDB" id="A0A0A0CJN6"/>
<reference evidence="1 2" key="1">
    <citation type="submission" date="2018-02" db="EMBL/GenBank/DDBJ databases">
        <title>Five New Genomes of Indian Photorhabdus Isolates TSA.</title>
        <authorList>
            <person name="Dubay B."/>
            <person name="Somvanshi V.S."/>
        </authorList>
    </citation>
    <scope>NUCLEOTIDE SEQUENCE [LARGE SCALE GENOMIC DNA]</scope>
    <source>
        <strain evidence="1 2">H1</strain>
    </source>
</reference>
<protein>
    <submittedName>
        <fullName evidence="1">Uncharacterized protein</fullName>
    </submittedName>
</protein>
<dbReference type="EMBL" id="PUWT01000048">
    <property type="protein sequence ID" value="PQQ24099.1"/>
    <property type="molecule type" value="Genomic_DNA"/>
</dbReference>
<dbReference type="OrthoDB" id="6460789at2"/>
<comment type="caution">
    <text evidence="1">The sequence shown here is derived from an EMBL/GenBank/DDBJ whole genome shotgun (WGS) entry which is preliminary data.</text>
</comment>
<dbReference type="RefSeq" id="WP_036814740.1">
    <property type="nucleotide sequence ID" value="NZ_CAWNTA010000114.1"/>
</dbReference>
<evidence type="ECO:0000313" key="2">
    <source>
        <dbReference type="Proteomes" id="UP000239550"/>
    </source>
</evidence>
<name>A0A0A0CJN6_9GAMM</name>
<accession>A0A0A0CJN6</accession>
<sequence length="220" mass="24407">MNIENKEMLYTLSKEDLATALTPYYKDFYDQLSDHQKENISFDMVVNDAYKRLHFNNSAPTDTDGRSKLIEYAGVSPCTLAIGTVVAGAFKLAFKFMGIHEPERESATQILLKKLGHEAIHELLTIVHDLKNSNSITDKSKNTWSLIAKVKDDIGISGITNCLKESMHWYDWVITGITAIAQLTIWFATDGAAFIVEIALAGPAIARLVFDSVDAVNTCS</sequence>
<evidence type="ECO:0000313" key="1">
    <source>
        <dbReference type="EMBL" id="PQQ24099.1"/>
    </source>
</evidence>